<dbReference type="OrthoDB" id="2176957at2"/>
<evidence type="ECO:0000313" key="4">
    <source>
        <dbReference type="Proteomes" id="UP000095332"/>
    </source>
</evidence>
<reference evidence="3 6" key="3">
    <citation type="submission" date="2019-04" db="EMBL/GenBank/DDBJ databases">
        <title>Microbes associate with the intestines of laboratory mice.</title>
        <authorList>
            <person name="Navarre W."/>
            <person name="Wong E."/>
            <person name="Huang K."/>
            <person name="Tropini C."/>
            <person name="Ng K."/>
            <person name="Yu B."/>
        </authorList>
    </citation>
    <scope>NUCLEOTIDE SEQUENCE [LARGE SCALE GENOMIC DNA]</scope>
    <source>
        <strain evidence="3 6">NM39_I3</strain>
    </source>
</reference>
<dbReference type="Pfam" id="PF25680">
    <property type="entry name" value="Mom"/>
    <property type="match status" value="1"/>
</dbReference>
<evidence type="ECO:0000313" key="2">
    <source>
        <dbReference type="EMBL" id="RLT73414.1"/>
    </source>
</evidence>
<dbReference type="AlphaFoldDB" id="A0A174NPR7"/>
<dbReference type="Proteomes" id="UP000278164">
    <property type="component" value="Unassembled WGS sequence"/>
</dbReference>
<dbReference type="Proteomes" id="UP000095332">
    <property type="component" value="Unassembled WGS sequence"/>
</dbReference>
<dbReference type="Proteomes" id="UP000310032">
    <property type="component" value="Unassembled WGS sequence"/>
</dbReference>
<name>A0A174NPR7_PARDI</name>
<dbReference type="EMBL" id="SRYM01000052">
    <property type="protein sequence ID" value="TGY55183.1"/>
    <property type="molecule type" value="Genomic_DNA"/>
</dbReference>
<evidence type="ECO:0000313" key="1">
    <source>
        <dbReference type="EMBL" id="CUP50644.1"/>
    </source>
</evidence>
<gene>
    <name evidence="2" type="ORF">D7V78_09960</name>
    <name evidence="3" type="ORF">E5342_15205</name>
    <name evidence="1" type="ORF">ERS852560_00140</name>
</gene>
<evidence type="ECO:0000313" key="5">
    <source>
        <dbReference type="Proteomes" id="UP000278164"/>
    </source>
</evidence>
<dbReference type="RefSeq" id="WP_057327573.1">
    <property type="nucleotide sequence ID" value="NZ_CZBM01000001.1"/>
</dbReference>
<proteinExistence type="predicted"/>
<sequence>MEIYKKTTLGNLIIKDIPKVLAKELIIEHHYSHKWNDGGFGKFNYGIFREEEPDKCLGVAVYGLMKTPYAKIFSHPDPNAWMCELNRMWIDDILGHNAESILIAASIKLLKKAAPTCVAVQSFADGRLGCGTIYKAANFAYYGFHYTIFCRNKRSGEVTHKQILTDSTSPSGYLRANIAFLIGDLEIFQVKTYRYIYPLCKKFRFCREPQPYPAYDKGEEPTQWKRNTDKIKSNIIRLLDKVAV</sequence>
<evidence type="ECO:0000313" key="3">
    <source>
        <dbReference type="EMBL" id="TGY55183.1"/>
    </source>
</evidence>
<evidence type="ECO:0008006" key="7">
    <source>
        <dbReference type="Google" id="ProtNLM"/>
    </source>
</evidence>
<reference evidence="2 5" key="2">
    <citation type="submission" date="2018-09" db="EMBL/GenBank/DDBJ databases">
        <title>Murine metabolic-syndrome-specific gut microbial biobank.</title>
        <authorList>
            <person name="Liu C."/>
        </authorList>
    </citation>
    <scope>NUCLEOTIDE SEQUENCE [LARGE SCALE GENOMIC DNA]</scope>
    <source>
        <strain evidence="2 5">8-P5</strain>
    </source>
</reference>
<organism evidence="1 4">
    <name type="scientific">Parabacteroides distasonis</name>
    <dbReference type="NCBI Taxonomy" id="823"/>
    <lineage>
        <taxon>Bacteria</taxon>
        <taxon>Pseudomonadati</taxon>
        <taxon>Bacteroidota</taxon>
        <taxon>Bacteroidia</taxon>
        <taxon>Bacteroidales</taxon>
        <taxon>Tannerellaceae</taxon>
        <taxon>Parabacteroides</taxon>
    </lineage>
</organism>
<reference evidence="1 4" key="1">
    <citation type="submission" date="2015-09" db="EMBL/GenBank/DDBJ databases">
        <authorList>
            <consortium name="Pathogen Informatics"/>
        </authorList>
    </citation>
    <scope>NUCLEOTIDE SEQUENCE [LARGE SCALE GENOMIC DNA]</scope>
    <source>
        <strain evidence="1 4">2789STDY5834948</strain>
    </source>
</reference>
<dbReference type="InterPro" id="IPR057895">
    <property type="entry name" value="Mom"/>
</dbReference>
<evidence type="ECO:0000313" key="6">
    <source>
        <dbReference type="Proteomes" id="UP000310032"/>
    </source>
</evidence>
<protein>
    <recommendedName>
        <fullName evidence="7">DNA modification protein</fullName>
    </recommendedName>
</protein>
<dbReference type="EMBL" id="RAYI01000017">
    <property type="protein sequence ID" value="RLT73414.1"/>
    <property type="molecule type" value="Genomic_DNA"/>
</dbReference>
<accession>A0A174NPR7</accession>
<dbReference type="EMBL" id="CZBM01000001">
    <property type="protein sequence ID" value="CUP50644.1"/>
    <property type="molecule type" value="Genomic_DNA"/>
</dbReference>